<keyword evidence="4" id="KW-1185">Reference proteome</keyword>
<accession>A0A7W9HLU3</accession>
<comment type="caution">
    <text evidence="3">The sequence shown here is derived from an EMBL/GenBank/DDBJ whole genome shotgun (WGS) entry which is preliminary data.</text>
</comment>
<sequence length="115" mass="13132">MGVEIILAIIGVISGGGLAGLIAVWSNGGRSYRRELREQVSKHQQLIDKLSSKVQSLEDEADTWKEKYFDLVFGIKEYRLRLFHIAAEHNVPPKVIEMITTDDELDRLIIRIEKI</sequence>
<keyword evidence="2" id="KW-0812">Transmembrane</keyword>
<dbReference type="RefSeq" id="WP_184922670.1">
    <property type="nucleotide sequence ID" value="NZ_JACHMO010000001.1"/>
</dbReference>
<reference evidence="3 4" key="1">
    <citation type="submission" date="2020-08" db="EMBL/GenBank/DDBJ databases">
        <title>Sequencing the genomes of 1000 actinobacteria strains.</title>
        <authorList>
            <person name="Klenk H.-P."/>
        </authorList>
    </citation>
    <scope>NUCLEOTIDE SEQUENCE [LARGE SCALE GENOMIC DNA]</scope>
    <source>
        <strain evidence="3 4">DSM 45486</strain>
    </source>
</reference>
<feature type="coiled-coil region" evidence="1">
    <location>
        <begin position="33"/>
        <end position="67"/>
    </location>
</feature>
<name>A0A7W9HLU3_9PSEU</name>
<evidence type="ECO:0000313" key="4">
    <source>
        <dbReference type="Proteomes" id="UP000552097"/>
    </source>
</evidence>
<dbReference type="Proteomes" id="UP000552097">
    <property type="component" value="Unassembled WGS sequence"/>
</dbReference>
<keyword evidence="2" id="KW-1133">Transmembrane helix</keyword>
<dbReference type="AlphaFoldDB" id="A0A7W9HLU3"/>
<keyword evidence="2" id="KW-0472">Membrane</keyword>
<gene>
    <name evidence="3" type="ORF">F4560_004435</name>
</gene>
<evidence type="ECO:0000256" key="2">
    <source>
        <dbReference type="SAM" id="Phobius"/>
    </source>
</evidence>
<dbReference type="EMBL" id="JACHMO010000001">
    <property type="protein sequence ID" value="MBB5804667.1"/>
    <property type="molecule type" value="Genomic_DNA"/>
</dbReference>
<organism evidence="3 4">
    <name type="scientific">Saccharothrix ecbatanensis</name>
    <dbReference type="NCBI Taxonomy" id="1105145"/>
    <lineage>
        <taxon>Bacteria</taxon>
        <taxon>Bacillati</taxon>
        <taxon>Actinomycetota</taxon>
        <taxon>Actinomycetes</taxon>
        <taxon>Pseudonocardiales</taxon>
        <taxon>Pseudonocardiaceae</taxon>
        <taxon>Saccharothrix</taxon>
    </lineage>
</organism>
<feature type="transmembrane region" description="Helical" evidence="2">
    <location>
        <begin position="6"/>
        <end position="25"/>
    </location>
</feature>
<proteinExistence type="predicted"/>
<keyword evidence="1" id="KW-0175">Coiled coil</keyword>
<evidence type="ECO:0000256" key="1">
    <source>
        <dbReference type="SAM" id="Coils"/>
    </source>
</evidence>
<evidence type="ECO:0000313" key="3">
    <source>
        <dbReference type="EMBL" id="MBB5804667.1"/>
    </source>
</evidence>
<protein>
    <submittedName>
        <fullName evidence="3">Uncharacterized coiled-coil DUF342 family protein</fullName>
    </submittedName>
</protein>